<evidence type="ECO:0000256" key="4">
    <source>
        <dbReference type="ARBA" id="ARBA00022763"/>
    </source>
</evidence>
<organism evidence="12 13">
    <name type="scientific">Naegleria fowleri</name>
    <name type="common">Brain eating amoeba</name>
    <dbReference type="NCBI Taxonomy" id="5763"/>
    <lineage>
        <taxon>Eukaryota</taxon>
        <taxon>Discoba</taxon>
        <taxon>Heterolobosea</taxon>
        <taxon>Tetramitia</taxon>
        <taxon>Eutetramitia</taxon>
        <taxon>Vahlkampfiidae</taxon>
        <taxon>Naegleria</taxon>
    </lineage>
</organism>
<proteinExistence type="inferred from homology"/>
<dbReference type="InterPro" id="IPR013719">
    <property type="entry name" value="RTT106/SPT16-like_middle_dom"/>
</dbReference>
<dbReference type="GO" id="GO:0035101">
    <property type="term" value="C:FACT complex"/>
    <property type="evidence" value="ECO:0007669"/>
    <property type="project" value="TreeGrafter"/>
</dbReference>
<evidence type="ECO:0000256" key="9">
    <source>
        <dbReference type="RuleBase" id="RU364013"/>
    </source>
</evidence>
<evidence type="ECO:0000256" key="8">
    <source>
        <dbReference type="ARBA" id="ARBA00023242"/>
    </source>
</evidence>
<accession>A0A6A5BE17</accession>
<dbReference type="GO" id="GO:0042393">
    <property type="term" value="F:histone binding"/>
    <property type="evidence" value="ECO:0007669"/>
    <property type="project" value="TreeGrafter"/>
</dbReference>
<keyword evidence="7 9" id="KW-0234">DNA repair</keyword>
<dbReference type="InterPro" id="IPR011993">
    <property type="entry name" value="PH-like_dom_sf"/>
</dbReference>
<protein>
    <recommendedName>
        <fullName evidence="9">FACT complex subunit SSRP1</fullName>
    </recommendedName>
</protein>
<keyword evidence="3 9" id="KW-0235">DNA replication</keyword>
<dbReference type="PROSITE" id="PS50222">
    <property type="entry name" value="EF_HAND_2"/>
    <property type="match status" value="1"/>
</dbReference>
<evidence type="ECO:0000313" key="12">
    <source>
        <dbReference type="EMBL" id="KAF0975317.1"/>
    </source>
</evidence>
<dbReference type="GO" id="GO:0031491">
    <property type="term" value="F:nucleosome binding"/>
    <property type="evidence" value="ECO:0007669"/>
    <property type="project" value="TreeGrafter"/>
</dbReference>
<evidence type="ECO:0000256" key="5">
    <source>
        <dbReference type="ARBA" id="ARBA00023015"/>
    </source>
</evidence>
<feature type="region of interest" description="Disordered" evidence="10">
    <location>
        <begin position="492"/>
        <end position="527"/>
    </location>
</feature>
<dbReference type="GO" id="GO:0005509">
    <property type="term" value="F:calcium ion binding"/>
    <property type="evidence" value="ECO:0007669"/>
    <property type="project" value="InterPro"/>
</dbReference>
<dbReference type="Gene3D" id="2.30.29.220">
    <property type="entry name" value="Structure-specific recognition protein (SSRP1)"/>
    <property type="match status" value="1"/>
</dbReference>
<evidence type="ECO:0000256" key="7">
    <source>
        <dbReference type="ARBA" id="ARBA00023204"/>
    </source>
</evidence>
<feature type="compositionally biased region" description="Acidic residues" evidence="10">
    <location>
        <begin position="515"/>
        <end position="527"/>
    </location>
</feature>
<dbReference type="RefSeq" id="XP_044560030.1">
    <property type="nucleotide sequence ID" value="XM_044709195.1"/>
</dbReference>
<dbReference type="FunFam" id="2.30.29.150:FF:000001">
    <property type="entry name" value="Fact complex subunit ssrp1"/>
    <property type="match status" value="1"/>
</dbReference>
<feature type="domain" description="EF-hand" evidence="11">
    <location>
        <begin position="101"/>
        <end position="136"/>
    </location>
</feature>
<sequence length="581" mass="65776">MNSEELLAQLMDSKKKARPRLGSVKMDTTTTSESMMMKGGAGMSGGVNVVQEHSKHLKLTPKDMKILLANFKKKSDSKGRINREQFEEVIRSTLSSSLDHHALTSVNKIFDVFDSEKSGHVDFVELSTGLSNTLYTDKKELLKCYCLRIWKDNEDMVEYIGFKESDYDALESQITQLQLEKDKPFNKVDACLTGVNWGKPLIKGNNMTMYFDNKEMFTISLSDDVKNCQNIPKNSELVLEFRDDEPADKNSIQLTEIRLVCPEDAEEDGATEDGTKEKSTEKKQNPLSAEALHEEIAKRTAFSNDTANAIASFSQMPVVIPRGKYNVDLYKNNLRLYGRTYVHKIFYKQISTLFLLPKPDDKHMYLVISLDVPVRQGQNLISILCTLPTMSGKTYEVFAKVLRALTGKKLIGPGKYNSFNDKKGIKCSLKANEGFLFFLEKSIFFLHKPVIYLRHDEIKSIKFQRADTTGSGSRFFDLVFVLKNGKITPSRTLTRMRGEDDEEDDEDFVDSKSDEDAEEEEDDDDEFEKFVEEKDALQSETEALLKDAGDIDDLSSKKRKKATSSSTGGDASDPKAKKKKQ</sequence>
<dbReference type="VEuPathDB" id="AmoebaDB:NF0126720"/>
<keyword evidence="4 9" id="KW-0227">DNA damage</keyword>
<comment type="caution">
    <text evidence="12">The sequence shown here is derived from an EMBL/GenBank/DDBJ whole genome shotgun (WGS) entry which is preliminary data.</text>
</comment>
<dbReference type="EMBL" id="VFQX01000045">
    <property type="protein sequence ID" value="KAF0975317.1"/>
    <property type="molecule type" value="Genomic_DNA"/>
</dbReference>
<dbReference type="SUPFAM" id="SSF50729">
    <property type="entry name" value="PH domain-like"/>
    <property type="match status" value="1"/>
</dbReference>
<evidence type="ECO:0000313" key="13">
    <source>
        <dbReference type="Proteomes" id="UP000444721"/>
    </source>
</evidence>
<dbReference type="Pfam" id="PF21103">
    <property type="entry name" value="PH1_SSRP1-like"/>
    <property type="match status" value="1"/>
</dbReference>
<dbReference type="PANTHER" id="PTHR45849">
    <property type="entry name" value="FACT COMPLEX SUBUNIT SSRP1"/>
    <property type="match status" value="1"/>
</dbReference>
<dbReference type="GO" id="GO:0006281">
    <property type="term" value="P:DNA repair"/>
    <property type="evidence" value="ECO:0007669"/>
    <property type="project" value="UniProtKB-KW"/>
</dbReference>
<keyword evidence="13" id="KW-1185">Reference proteome</keyword>
<evidence type="ECO:0000256" key="3">
    <source>
        <dbReference type="ARBA" id="ARBA00022705"/>
    </source>
</evidence>
<evidence type="ECO:0000256" key="6">
    <source>
        <dbReference type="ARBA" id="ARBA00023163"/>
    </source>
</evidence>
<name>A0A6A5BE17_NAEFO</name>
<keyword evidence="8 9" id="KW-0539">Nucleus</keyword>
<dbReference type="InterPro" id="IPR000969">
    <property type="entry name" value="SSRP1/POB3"/>
</dbReference>
<comment type="function">
    <text evidence="9">Component of the FACT complex, a general chromatin factor that acts to reorganize nucleosomes. The FACT complex is involved in multiple processes that require DNA as a template such as mRNA elongation, DNA replication and DNA repair. During transcription elongation the FACT complex acts as a histone chaperone that both destabilizes and restores nucleosomal structure. It facilitates the passage of RNA polymerase II and transcription by promoting the dissociation of one histone H2A-H2B dimer from the nucleosome, then subsequently promotes the reestablishment of the nucleosome following the passage of RNA polymerase II.</text>
</comment>
<dbReference type="Proteomes" id="UP000444721">
    <property type="component" value="Unassembled WGS sequence"/>
</dbReference>
<dbReference type="InterPro" id="IPR011992">
    <property type="entry name" value="EF-hand-dom_pair"/>
</dbReference>
<dbReference type="Gene3D" id="2.30.29.150">
    <property type="match status" value="1"/>
</dbReference>
<dbReference type="AlphaFoldDB" id="A0A6A5BE17"/>
<dbReference type="InterPro" id="IPR002048">
    <property type="entry name" value="EF_hand_dom"/>
</dbReference>
<dbReference type="InterPro" id="IPR050454">
    <property type="entry name" value="RTT106/SSRP1_HistChap/FACT"/>
</dbReference>
<dbReference type="PRINTS" id="PR00887">
    <property type="entry name" value="SSRCOGNITION"/>
</dbReference>
<feature type="compositionally biased region" description="Basic and acidic residues" evidence="10">
    <location>
        <begin position="539"/>
        <end position="549"/>
    </location>
</feature>
<keyword evidence="2 9" id="KW-0158">Chromosome</keyword>
<comment type="similarity">
    <text evidence="1 9">Belongs to the SSRP1 family.</text>
</comment>
<keyword evidence="5 9" id="KW-0805">Transcription regulation</keyword>
<dbReference type="Gene3D" id="2.30.29.30">
    <property type="entry name" value="Pleckstrin-homology domain (PH domain)/Phosphotyrosine-binding domain (PTB)"/>
    <property type="match status" value="1"/>
</dbReference>
<dbReference type="Gene3D" id="1.10.238.10">
    <property type="entry name" value="EF-hand"/>
    <property type="match status" value="1"/>
</dbReference>
<reference evidence="12 13" key="1">
    <citation type="journal article" date="2019" name="Sci. Rep.">
        <title>Nanopore sequencing improves the draft genome of the human pathogenic amoeba Naegleria fowleri.</title>
        <authorList>
            <person name="Liechti N."/>
            <person name="Schurch N."/>
            <person name="Bruggmann R."/>
            <person name="Wittwer M."/>
        </authorList>
    </citation>
    <scope>NUCLEOTIDE SEQUENCE [LARGE SCALE GENOMIC DNA]</scope>
    <source>
        <strain evidence="12 13">ATCC 30894</strain>
    </source>
</reference>
<dbReference type="VEuPathDB" id="AmoebaDB:FDP41_005648"/>
<feature type="region of interest" description="Disordered" evidence="10">
    <location>
        <begin position="263"/>
        <end position="288"/>
    </location>
</feature>
<dbReference type="GO" id="GO:0006260">
    <property type="term" value="P:DNA replication"/>
    <property type="evidence" value="ECO:0007669"/>
    <property type="project" value="UniProtKB-KW"/>
</dbReference>
<dbReference type="CDD" id="cd13230">
    <property type="entry name" value="PH1_SSRP1-like"/>
    <property type="match status" value="1"/>
</dbReference>
<comment type="subcellular location">
    <subcellularLocation>
        <location evidence="9">Nucleus</location>
    </subcellularLocation>
    <subcellularLocation>
        <location evidence="9">Chromosome</location>
    </subcellularLocation>
</comment>
<evidence type="ECO:0000256" key="1">
    <source>
        <dbReference type="ARBA" id="ARBA00010060"/>
    </source>
</evidence>
<evidence type="ECO:0000256" key="10">
    <source>
        <dbReference type="SAM" id="MobiDB-lite"/>
    </source>
</evidence>
<feature type="compositionally biased region" description="Basic and acidic residues" evidence="10">
    <location>
        <begin position="273"/>
        <end position="284"/>
    </location>
</feature>
<feature type="region of interest" description="Disordered" evidence="10">
    <location>
        <begin position="539"/>
        <end position="581"/>
    </location>
</feature>
<dbReference type="SMART" id="SM01287">
    <property type="entry name" value="Rtt106"/>
    <property type="match status" value="1"/>
</dbReference>
<dbReference type="InterPro" id="IPR048993">
    <property type="entry name" value="SSRP1-like_PH1"/>
</dbReference>
<feature type="compositionally biased region" description="Acidic residues" evidence="10">
    <location>
        <begin position="499"/>
        <end position="508"/>
    </location>
</feature>
<dbReference type="GeneID" id="68112866"/>
<dbReference type="PANTHER" id="PTHR45849:SF1">
    <property type="entry name" value="FACT COMPLEX SUBUNIT SSRP1"/>
    <property type="match status" value="1"/>
</dbReference>
<dbReference type="SUPFAM" id="SSF47473">
    <property type="entry name" value="EF-hand"/>
    <property type="match status" value="1"/>
</dbReference>
<evidence type="ECO:0000256" key="2">
    <source>
        <dbReference type="ARBA" id="ARBA00022454"/>
    </source>
</evidence>
<evidence type="ECO:0000259" key="11">
    <source>
        <dbReference type="PROSITE" id="PS50222"/>
    </source>
</evidence>
<keyword evidence="6 9" id="KW-0804">Transcription</keyword>
<dbReference type="InterPro" id="IPR024954">
    <property type="entry name" value="SSRP1_DD"/>
</dbReference>
<dbReference type="Pfam" id="PF08512">
    <property type="entry name" value="Rttp106-like_middle"/>
    <property type="match status" value="1"/>
</dbReference>
<dbReference type="InterPro" id="IPR038167">
    <property type="entry name" value="SSRP1_sf"/>
</dbReference>
<dbReference type="GO" id="GO:0003677">
    <property type="term" value="F:DNA binding"/>
    <property type="evidence" value="ECO:0007669"/>
    <property type="project" value="InterPro"/>
</dbReference>
<dbReference type="Pfam" id="PF03531">
    <property type="entry name" value="SSrecog"/>
    <property type="match status" value="1"/>
</dbReference>
<gene>
    <name evidence="12" type="ORF">FDP41_005648</name>
</gene>
<dbReference type="VEuPathDB" id="AmoebaDB:NfTy_084640"/>
<dbReference type="OrthoDB" id="191686at2759"/>